<dbReference type="PANTHER" id="PTHR47481:SF38">
    <property type="entry name" value="POU DOMAIN, CLASS 4, TRANSCRIPTION FACTOR 1-LIKE"/>
    <property type="match status" value="1"/>
</dbReference>
<sequence>MSGDATPLHPAFTVSNIHNHVPTKLTLDESVYETWKLLFEIHCESFQVQGHLDGTSTPPSTGDSTWKRLDSIDLSWIYATLSPTVRTMVIKKGAPAHEI</sequence>
<protein>
    <submittedName>
        <fullName evidence="1">Uncharacterized protein</fullName>
    </submittedName>
</protein>
<evidence type="ECO:0000313" key="2">
    <source>
        <dbReference type="Proteomes" id="UP001443914"/>
    </source>
</evidence>
<keyword evidence="2" id="KW-1185">Reference proteome</keyword>
<proteinExistence type="predicted"/>
<name>A0AAW1I6S6_SAPOF</name>
<organism evidence="1 2">
    <name type="scientific">Saponaria officinalis</name>
    <name type="common">Common soapwort</name>
    <name type="synonym">Lychnis saponaria</name>
    <dbReference type="NCBI Taxonomy" id="3572"/>
    <lineage>
        <taxon>Eukaryota</taxon>
        <taxon>Viridiplantae</taxon>
        <taxon>Streptophyta</taxon>
        <taxon>Embryophyta</taxon>
        <taxon>Tracheophyta</taxon>
        <taxon>Spermatophyta</taxon>
        <taxon>Magnoliopsida</taxon>
        <taxon>eudicotyledons</taxon>
        <taxon>Gunneridae</taxon>
        <taxon>Pentapetalae</taxon>
        <taxon>Caryophyllales</taxon>
        <taxon>Caryophyllaceae</taxon>
        <taxon>Caryophylleae</taxon>
        <taxon>Saponaria</taxon>
    </lineage>
</organism>
<reference evidence="1" key="1">
    <citation type="submission" date="2024-03" db="EMBL/GenBank/DDBJ databases">
        <title>WGS assembly of Saponaria officinalis var. Norfolk2.</title>
        <authorList>
            <person name="Jenkins J."/>
            <person name="Shu S."/>
            <person name="Grimwood J."/>
            <person name="Barry K."/>
            <person name="Goodstein D."/>
            <person name="Schmutz J."/>
            <person name="Leebens-Mack J."/>
            <person name="Osbourn A."/>
        </authorList>
    </citation>
    <scope>NUCLEOTIDE SEQUENCE [LARGE SCALE GENOMIC DNA]</scope>
    <source>
        <strain evidence="1">JIC</strain>
    </source>
</reference>
<dbReference type="EMBL" id="JBDFQZ010000010">
    <property type="protein sequence ID" value="KAK9684295.1"/>
    <property type="molecule type" value="Genomic_DNA"/>
</dbReference>
<evidence type="ECO:0000313" key="1">
    <source>
        <dbReference type="EMBL" id="KAK9684295.1"/>
    </source>
</evidence>
<comment type="caution">
    <text evidence="1">The sequence shown here is derived from an EMBL/GenBank/DDBJ whole genome shotgun (WGS) entry which is preliminary data.</text>
</comment>
<dbReference type="AlphaFoldDB" id="A0AAW1I6S6"/>
<accession>A0AAW1I6S6</accession>
<gene>
    <name evidence="1" type="ORF">RND81_10G199900</name>
</gene>
<dbReference type="PANTHER" id="PTHR47481">
    <property type="match status" value="1"/>
</dbReference>
<dbReference type="Proteomes" id="UP001443914">
    <property type="component" value="Unassembled WGS sequence"/>
</dbReference>